<dbReference type="GO" id="GO:0004081">
    <property type="term" value="F:bis(5'-nucleosyl)-tetraphosphatase (asymmetrical) activity"/>
    <property type="evidence" value="ECO:0007669"/>
    <property type="project" value="TreeGrafter"/>
</dbReference>
<proteinExistence type="predicted"/>
<dbReference type="PANTHER" id="PTHR21340:SF0">
    <property type="entry name" value="BIS(5'-NUCLEOSYL)-TETRAPHOSPHATASE [ASYMMETRICAL]"/>
    <property type="match status" value="1"/>
</dbReference>
<accession>A0AAV7K6A4</accession>
<dbReference type="PANTHER" id="PTHR21340">
    <property type="entry name" value="DIADENOSINE 5,5-P1,P4-TETRAPHOSPHATE PYROPHOSPHOHYDROLASE MUTT"/>
    <property type="match status" value="1"/>
</dbReference>
<dbReference type="Proteomes" id="UP001165289">
    <property type="component" value="Unassembled WGS sequence"/>
</dbReference>
<dbReference type="Gene3D" id="3.90.79.10">
    <property type="entry name" value="Nucleoside Triphosphate Pyrophosphohydrolase"/>
    <property type="match status" value="1"/>
</dbReference>
<evidence type="ECO:0000313" key="4">
    <source>
        <dbReference type="Proteomes" id="UP001165289"/>
    </source>
</evidence>
<comment type="caution">
    <text evidence="3">The sequence shown here is derived from an EMBL/GenBank/DDBJ whole genome shotgun (WGS) entry which is preliminary data.</text>
</comment>
<dbReference type="AlphaFoldDB" id="A0AAV7K6A4"/>
<dbReference type="InterPro" id="IPR000086">
    <property type="entry name" value="NUDIX_hydrolase_dom"/>
</dbReference>
<dbReference type="SUPFAM" id="SSF55811">
    <property type="entry name" value="Nudix"/>
    <property type="match status" value="1"/>
</dbReference>
<dbReference type="InterPro" id="IPR051325">
    <property type="entry name" value="Nudix_hydrolase_domain"/>
</dbReference>
<dbReference type="InterPro" id="IPR015797">
    <property type="entry name" value="NUDIX_hydrolase-like_dom_sf"/>
</dbReference>
<keyword evidence="1" id="KW-0378">Hydrolase</keyword>
<dbReference type="GO" id="GO:0006167">
    <property type="term" value="P:AMP biosynthetic process"/>
    <property type="evidence" value="ECO:0007669"/>
    <property type="project" value="TreeGrafter"/>
</dbReference>
<keyword evidence="4" id="KW-1185">Reference proteome</keyword>
<evidence type="ECO:0000313" key="3">
    <source>
        <dbReference type="EMBL" id="KAI6656822.1"/>
    </source>
</evidence>
<name>A0AAV7K6A4_9METZ</name>
<dbReference type="EMBL" id="JAKMXF010000133">
    <property type="protein sequence ID" value="KAI6656822.1"/>
    <property type="molecule type" value="Genomic_DNA"/>
</dbReference>
<evidence type="ECO:0000256" key="1">
    <source>
        <dbReference type="ARBA" id="ARBA00022801"/>
    </source>
</evidence>
<gene>
    <name evidence="3" type="ORF">LOD99_16125</name>
</gene>
<feature type="domain" description="Nudix hydrolase" evidence="2">
    <location>
        <begin position="23"/>
        <end position="157"/>
    </location>
</feature>
<evidence type="ECO:0000259" key="2">
    <source>
        <dbReference type="PROSITE" id="PS51462"/>
    </source>
</evidence>
<dbReference type="GO" id="GO:0006754">
    <property type="term" value="P:ATP biosynthetic process"/>
    <property type="evidence" value="ECO:0007669"/>
    <property type="project" value="TreeGrafter"/>
</dbReference>
<organism evidence="3 4">
    <name type="scientific">Oopsacas minuta</name>
    <dbReference type="NCBI Taxonomy" id="111878"/>
    <lineage>
        <taxon>Eukaryota</taxon>
        <taxon>Metazoa</taxon>
        <taxon>Porifera</taxon>
        <taxon>Hexactinellida</taxon>
        <taxon>Hexasterophora</taxon>
        <taxon>Lyssacinosida</taxon>
        <taxon>Leucopsacidae</taxon>
        <taxon>Oopsacas</taxon>
    </lineage>
</organism>
<dbReference type="PROSITE" id="PS51462">
    <property type="entry name" value="NUDIX"/>
    <property type="match status" value="1"/>
</dbReference>
<sequence length="166" mass="19182">MASSGSGSSSTPKVWNPDNLPVVKDKSLGIIPCRYKAGSWEVFIIQQRAGYWCFCKGHPKATDKSEYETACRELKEETNMEVKKLLFEDKVQEQYGFNYKKHAWKDKTVEYWLAEVIDDSVIKLQVEEVQAFKWIPAGEVHKQMTYFQAKELSKSVAEKLANYKLE</sequence>
<reference evidence="3 4" key="1">
    <citation type="journal article" date="2023" name="BMC Biol.">
        <title>The compact genome of the sponge Oopsacas minuta (Hexactinellida) is lacking key metazoan core genes.</title>
        <authorList>
            <person name="Santini S."/>
            <person name="Schenkelaars Q."/>
            <person name="Jourda C."/>
            <person name="Duchesne M."/>
            <person name="Belahbib H."/>
            <person name="Rocher C."/>
            <person name="Selva M."/>
            <person name="Riesgo A."/>
            <person name="Vervoort M."/>
            <person name="Leys S.P."/>
            <person name="Kodjabachian L."/>
            <person name="Le Bivic A."/>
            <person name="Borchiellini C."/>
            <person name="Claverie J.M."/>
            <person name="Renard E."/>
        </authorList>
    </citation>
    <scope>NUCLEOTIDE SEQUENCE [LARGE SCALE GENOMIC DNA]</scope>
    <source>
        <strain evidence="3">SPO-2</strain>
    </source>
</reference>
<protein>
    <recommendedName>
        <fullName evidence="2">Nudix hydrolase domain-containing protein</fullName>
    </recommendedName>
</protein>
<dbReference type="Pfam" id="PF00293">
    <property type="entry name" value="NUDIX"/>
    <property type="match status" value="1"/>
</dbReference>